<evidence type="ECO:0000313" key="1">
    <source>
        <dbReference type="EMBL" id="EEG26546.1"/>
    </source>
</evidence>
<protein>
    <submittedName>
        <fullName evidence="1">Uncharacterized protein</fullName>
    </submittedName>
</protein>
<comment type="caution">
    <text evidence="1">The sequence shown here is derived from an EMBL/GenBank/DDBJ whole genome shotgun (WGS) entry which is preliminary data.</text>
</comment>
<organism evidence="1 2">
    <name type="scientific">Corynebacterium matruchotii ATCC 33806</name>
    <dbReference type="NCBI Taxonomy" id="566549"/>
    <lineage>
        <taxon>Bacteria</taxon>
        <taxon>Bacillati</taxon>
        <taxon>Actinomycetota</taxon>
        <taxon>Actinomycetes</taxon>
        <taxon>Mycobacteriales</taxon>
        <taxon>Corynebacteriaceae</taxon>
        <taxon>Corynebacterium</taxon>
    </lineage>
</organism>
<evidence type="ECO:0000313" key="2">
    <source>
        <dbReference type="Proteomes" id="UP000006247"/>
    </source>
</evidence>
<reference evidence="1 2" key="1">
    <citation type="submission" date="2009-01" db="EMBL/GenBank/DDBJ databases">
        <authorList>
            <person name="Fulton L."/>
            <person name="Clifton S."/>
            <person name="Chinwalla A.T."/>
            <person name="Mitreva M."/>
            <person name="Sodergren E."/>
            <person name="Weinstock G."/>
            <person name="Clifton S."/>
            <person name="Dooling D.J."/>
            <person name="Fulton B."/>
            <person name="Minx P."/>
            <person name="Pepin K.H."/>
            <person name="Johnson M."/>
            <person name="Bhonagiri V."/>
            <person name="Nash W.E."/>
            <person name="Mardis E.R."/>
            <person name="Wilson R.K."/>
        </authorList>
    </citation>
    <scope>NUCLEOTIDE SEQUENCE [LARGE SCALE GENOMIC DNA]</scope>
    <source>
        <strain evidence="1 2">ATCC 33806</strain>
    </source>
</reference>
<accession>C0E4I7</accession>
<name>C0E4I7_9CORY</name>
<sequence length="52" mass="5903">MTPFLMAIFPRKLVAGVKKRGVGGEIWPWSSGQFPERGHNGAQETFCFNYEE</sequence>
<dbReference type="AlphaFoldDB" id="C0E4I7"/>
<dbReference type="EMBL" id="ACEB01000026">
    <property type="protein sequence ID" value="EEG26546.1"/>
    <property type="molecule type" value="Genomic_DNA"/>
</dbReference>
<proteinExistence type="predicted"/>
<dbReference type="HOGENOM" id="CLU_3078887_0_0_11"/>
<dbReference type="Proteomes" id="UP000006247">
    <property type="component" value="Unassembled WGS sequence"/>
</dbReference>
<gene>
    <name evidence="1" type="ORF">CORMATOL_01912</name>
</gene>